<reference evidence="3 5" key="1">
    <citation type="submission" date="2020-01" db="EMBL/GenBank/DDBJ databases">
        <authorList>
            <consortium name="DOE Joint Genome Institute"/>
            <person name="Haridas S."/>
            <person name="Albert R."/>
            <person name="Binder M."/>
            <person name="Bloem J."/>
            <person name="Labutti K."/>
            <person name="Salamov A."/>
            <person name="Andreopoulos B."/>
            <person name="Baker S.E."/>
            <person name="Barry K."/>
            <person name="Bills G."/>
            <person name="Bluhm B.H."/>
            <person name="Cannon C."/>
            <person name="Castanera R."/>
            <person name="Culley D.E."/>
            <person name="Daum C."/>
            <person name="Ezra D."/>
            <person name="Gonzalez J.B."/>
            <person name="Henrissat B."/>
            <person name="Kuo A."/>
            <person name="Liang C."/>
            <person name="Lipzen A."/>
            <person name="Lutzoni F."/>
            <person name="Magnuson J."/>
            <person name="Mondo S."/>
            <person name="Nolan M."/>
            <person name="Ohm R."/>
            <person name="Pangilinan J."/>
            <person name="Park H.-J."/>
            <person name="Ramirez L."/>
            <person name="Alfaro M."/>
            <person name="Sun H."/>
            <person name="Tritt A."/>
            <person name="Yoshinaga Y."/>
            <person name="Zwiers L.-H."/>
            <person name="Turgeon B.G."/>
            <person name="Goodwin S.B."/>
            <person name="Spatafora J.W."/>
            <person name="Crous P.W."/>
            <person name="Grigoriev I.V."/>
        </authorList>
    </citation>
    <scope>NUCLEOTIDE SEQUENCE</scope>
    <source>
        <strain evidence="3 5">CBS 781.70</strain>
    </source>
</reference>
<dbReference type="RefSeq" id="XP_033538804.1">
    <property type="nucleotide sequence ID" value="XM_033681636.1"/>
</dbReference>
<dbReference type="InterPro" id="IPR036291">
    <property type="entry name" value="NAD(P)-bd_dom_sf"/>
</dbReference>
<keyword evidence="4" id="KW-1185">Reference proteome</keyword>
<dbReference type="Gene3D" id="3.40.50.720">
    <property type="entry name" value="NAD(P)-binding Rossmann-like Domain"/>
    <property type="match status" value="1"/>
</dbReference>
<reference evidence="5" key="2">
    <citation type="submission" date="2020-04" db="EMBL/GenBank/DDBJ databases">
        <authorList>
            <consortium name="NCBI Genome Project"/>
        </authorList>
    </citation>
    <scope>NUCLEOTIDE SEQUENCE</scope>
    <source>
        <strain evidence="5">CBS 781.70</strain>
    </source>
</reference>
<evidence type="ECO:0000256" key="1">
    <source>
        <dbReference type="ARBA" id="ARBA00038376"/>
    </source>
</evidence>
<sequence>MSHRILLIGGHGKVAQLLTPLLLQRSWSVTSMIRSQEQEPTILKLGENQPGKLDVLISSVEDVGSEADASAIIKKVNPDWIVWSAGAGGSGGPSRTHAIDNVAASAFSTAAAATPSVKKFLNISYIGSRRNRAPWWSDSEWAAAQAVNEGALKAYHIAKLAADEALIAARKTRGADFAGIGLRPGALTDGDATNGVSLGKIKARGGVSRQKVAEVVAEVLDSEYPGGWLDLLAGEDSVGDAVARCVREKVDCYEGEA</sequence>
<name>A0A6G1GGJ4_9PEZI</name>
<dbReference type="Pfam" id="PF13460">
    <property type="entry name" value="NAD_binding_10"/>
    <property type="match status" value="1"/>
</dbReference>
<evidence type="ECO:0000259" key="2">
    <source>
        <dbReference type="Pfam" id="PF13460"/>
    </source>
</evidence>
<comment type="similarity">
    <text evidence="1">Belongs to the avfA family.</text>
</comment>
<feature type="domain" description="NAD(P)-binding" evidence="2">
    <location>
        <begin position="9"/>
        <end position="222"/>
    </location>
</feature>
<dbReference type="AlphaFoldDB" id="A0A6G1GGJ4"/>
<dbReference type="OrthoDB" id="10254604at2759"/>
<dbReference type="SUPFAM" id="SSF51735">
    <property type="entry name" value="NAD(P)-binding Rossmann-fold domains"/>
    <property type="match status" value="1"/>
</dbReference>
<reference evidence="5" key="3">
    <citation type="submission" date="2025-04" db="UniProtKB">
        <authorList>
            <consortium name="RefSeq"/>
        </authorList>
    </citation>
    <scope>IDENTIFICATION</scope>
    <source>
        <strain evidence="5">CBS 781.70</strain>
    </source>
</reference>
<dbReference type="GeneID" id="54422206"/>
<protein>
    <submittedName>
        <fullName evidence="3 5">NAD dependent epimerase/dehydratase</fullName>
    </submittedName>
</protein>
<organism evidence="3">
    <name type="scientific">Eremomyces bilateralis CBS 781.70</name>
    <dbReference type="NCBI Taxonomy" id="1392243"/>
    <lineage>
        <taxon>Eukaryota</taxon>
        <taxon>Fungi</taxon>
        <taxon>Dikarya</taxon>
        <taxon>Ascomycota</taxon>
        <taxon>Pezizomycotina</taxon>
        <taxon>Dothideomycetes</taxon>
        <taxon>Dothideomycetes incertae sedis</taxon>
        <taxon>Eremomycetales</taxon>
        <taxon>Eremomycetaceae</taxon>
        <taxon>Eremomyces</taxon>
    </lineage>
</organism>
<dbReference type="Proteomes" id="UP000504638">
    <property type="component" value="Unplaced"/>
</dbReference>
<dbReference type="EMBL" id="ML975149">
    <property type="protein sequence ID" value="KAF1817173.1"/>
    <property type="molecule type" value="Genomic_DNA"/>
</dbReference>
<evidence type="ECO:0000313" key="3">
    <source>
        <dbReference type="EMBL" id="KAF1817173.1"/>
    </source>
</evidence>
<gene>
    <name evidence="3 5" type="ORF">P152DRAFT_478197</name>
</gene>
<proteinExistence type="inferred from homology"/>
<dbReference type="PANTHER" id="PTHR15020:SF50">
    <property type="entry name" value="UPF0659 PROTEIN YMR090W"/>
    <property type="match status" value="1"/>
</dbReference>
<dbReference type="InterPro" id="IPR016040">
    <property type="entry name" value="NAD(P)-bd_dom"/>
</dbReference>
<evidence type="ECO:0000313" key="5">
    <source>
        <dbReference type="RefSeq" id="XP_033538804.1"/>
    </source>
</evidence>
<accession>A0A6G1GGJ4</accession>
<dbReference type="PANTHER" id="PTHR15020">
    <property type="entry name" value="FLAVIN REDUCTASE-RELATED"/>
    <property type="match status" value="1"/>
</dbReference>
<evidence type="ECO:0000313" key="4">
    <source>
        <dbReference type="Proteomes" id="UP000504638"/>
    </source>
</evidence>